<evidence type="ECO:0000313" key="2">
    <source>
        <dbReference type="Proteomes" id="UP001209878"/>
    </source>
</evidence>
<gene>
    <name evidence="1" type="ORF">NP493_169g01039</name>
</gene>
<keyword evidence="2" id="KW-1185">Reference proteome</keyword>
<evidence type="ECO:0000313" key="1">
    <source>
        <dbReference type="EMBL" id="KAK2187323.1"/>
    </source>
</evidence>
<accession>A0AAD9UF96</accession>
<dbReference type="EMBL" id="JAODUO010000169">
    <property type="protein sequence ID" value="KAK2187323.1"/>
    <property type="molecule type" value="Genomic_DNA"/>
</dbReference>
<organism evidence="1 2">
    <name type="scientific">Ridgeia piscesae</name>
    <name type="common">Tubeworm</name>
    <dbReference type="NCBI Taxonomy" id="27915"/>
    <lineage>
        <taxon>Eukaryota</taxon>
        <taxon>Metazoa</taxon>
        <taxon>Spiralia</taxon>
        <taxon>Lophotrochozoa</taxon>
        <taxon>Annelida</taxon>
        <taxon>Polychaeta</taxon>
        <taxon>Sedentaria</taxon>
        <taxon>Canalipalpata</taxon>
        <taxon>Sabellida</taxon>
        <taxon>Siboglinidae</taxon>
        <taxon>Ridgeia</taxon>
    </lineage>
</organism>
<reference evidence="1" key="1">
    <citation type="journal article" date="2023" name="Mol. Biol. Evol.">
        <title>Third-Generation Sequencing Reveals the Adaptive Role of the Epigenome in Three Deep-Sea Polychaetes.</title>
        <authorList>
            <person name="Perez M."/>
            <person name="Aroh O."/>
            <person name="Sun Y."/>
            <person name="Lan Y."/>
            <person name="Juniper S.K."/>
            <person name="Young C.R."/>
            <person name="Angers B."/>
            <person name="Qian P.Y."/>
        </authorList>
    </citation>
    <scope>NUCLEOTIDE SEQUENCE</scope>
    <source>
        <strain evidence="1">R07B-5</strain>
    </source>
</reference>
<comment type="caution">
    <text evidence="1">The sequence shown here is derived from an EMBL/GenBank/DDBJ whole genome shotgun (WGS) entry which is preliminary data.</text>
</comment>
<name>A0AAD9UF96_RIDPI</name>
<proteinExistence type="predicted"/>
<dbReference type="Proteomes" id="UP001209878">
    <property type="component" value="Unassembled WGS sequence"/>
</dbReference>
<sequence length="101" mass="11374">MLMCVCYRRNKMTLRTVLPDARVEVIEYGGYRLVRLVAPLGDYYQPDDIVVRPHDQTLLVVDSRNDLVLLSRDLPESVDPFTVQAELLSGGTLVVVAPLKC</sequence>
<protein>
    <submittedName>
        <fullName evidence="1">Uncharacterized protein</fullName>
    </submittedName>
</protein>
<dbReference type="AlphaFoldDB" id="A0AAD9UF96"/>